<feature type="transmembrane region" description="Helical" evidence="6">
    <location>
        <begin position="82"/>
        <end position="101"/>
    </location>
</feature>
<keyword evidence="9" id="KW-1185">Reference proteome</keyword>
<keyword evidence="4 6" id="KW-1133">Transmembrane helix</keyword>
<dbReference type="InterPro" id="IPR036259">
    <property type="entry name" value="MFS_trans_sf"/>
</dbReference>
<feature type="transmembrane region" description="Helical" evidence="6">
    <location>
        <begin position="50"/>
        <end position="70"/>
    </location>
</feature>
<dbReference type="PANTHER" id="PTHR43124">
    <property type="entry name" value="PURINE EFFLUX PUMP PBUE"/>
    <property type="match status" value="1"/>
</dbReference>
<organism evidence="8 9">
    <name type="scientific">Halomicrobium zhouii</name>
    <dbReference type="NCBI Taxonomy" id="767519"/>
    <lineage>
        <taxon>Archaea</taxon>
        <taxon>Methanobacteriati</taxon>
        <taxon>Methanobacteriota</taxon>
        <taxon>Stenosarchaea group</taxon>
        <taxon>Halobacteria</taxon>
        <taxon>Halobacteriales</taxon>
        <taxon>Haloarculaceae</taxon>
        <taxon>Halomicrobium</taxon>
    </lineage>
</organism>
<gene>
    <name evidence="8" type="ORF">SAMN05216559_1899</name>
</gene>
<dbReference type="Gene3D" id="1.20.1250.20">
    <property type="entry name" value="MFS general substrate transporter like domains"/>
    <property type="match status" value="1"/>
</dbReference>
<evidence type="ECO:0000256" key="4">
    <source>
        <dbReference type="ARBA" id="ARBA00022989"/>
    </source>
</evidence>
<feature type="transmembrane region" description="Helical" evidence="6">
    <location>
        <begin position="20"/>
        <end position="38"/>
    </location>
</feature>
<evidence type="ECO:0000313" key="8">
    <source>
        <dbReference type="EMBL" id="SFR97690.1"/>
    </source>
</evidence>
<dbReference type="STRING" id="767519.SAMN05216559_1899"/>
<dbReference type="GO" id="GO:0022857">
    <property type="term" value="F:transmembrane transporter activity"/>
    <property type="evidence" value="ECO:0007669"/>
    <property type="project" value="InterPro"/>
</dbReference>
<evidence type="ECO:0000256" key="2">
    <source>
        <dbReference type="ARBA" id="ARBA00022475"/>
    </source>
</evidence>
<dbReference type="OrthoDB" id="117970at2157"/>
<dbReference type="RefSeq" id="WP_089816175.1">
    <property type="nucleotide sequence ID" value="NZ_FOZK01000002.1"/>
</dbReference>
<reference evidence="8 9" key="1">
    <citation type="submission" date="2016-10" db="EMBL/GenBank/DDBJ databases">
        <authorList>
            <person name="de Groot N.N."/>
        </authorList>
    </citation>
    <scope>NUCLEOTIDE SEQUENCE [LARGE SCALE GENOMIC DNA]</scope>
    <source>
        <strain evidence="8 9">CGMCC 1.10457</strain>
    </source>
</reference>
<keyword evidence="5 6" id="KW-0472">Membrane</keyword>
<dbReference type="PROSITE" id="PS50850">
    <property type="entry name" value="MFS"/>
    <property type="match status" value="1"/>
</dbReference>
<dbReference type="InterPro" id="IPR005829">
    <property type="entry name" value="Sugar_transporter_CS"/>
</dbReference>
<proteinExistence type="predicted"/>
<sequence length="405" mass="41469">MSDVSDRSDVPWRSRTVQAVLLSTALAPLGVPLISPTLPVFRDTFALTEAQASLLVSGYFLVGIVLSPFVGVLADRIGRKRVLVAGLGTFGLVGGAIAFAPSFEVVLALRVIQGTGAAAIFITTVTIIGDSFDGPQRTAVLGVNVAVLSATAALFPVLGGFLVTLGWSVPFLTYFAAIPVALFVSLSLEEPVQTSPGRGVGYLRDAVVAITTPSTLALFAITFLTEFLAFGVIFTALPFLLESVLTPVLVGVVLLTAETTAMVAASGSGRLARRLSSLQLIAIGFACYGAGFLIFALTTWIGAVVVAAVVAGAGVGLLLPSVDAALSDRTDPPYRAGAFSLRNSTTFLGRFAGPITFAGLAGTGGLGYVPLLIVSGVLAIGAAVLTGLVASQTPFLPNSPTLPRE</sequence>
<dbReference type="PANTHER" id="PTHR43124:SF3">
    <property type="entry name" value="CHLORAMPHENICOL EFFLUX PUMP RV0191"/>
    <property type="match status" value="1"/>
</dbReference>
<protein>
    <submittedName>
        <fullName evidence="8">Predicted arabinose efflux permease, MFS family</fullName>
    </submittedName>
</protein>
<evidence type="ECO:0000256" key="3">
    <source>
        <dbReference type="ARBA" id="ARBA00022692"/>
    </source>
</evidence>
<dbReference type="PRINTS" id="PR01035">
    <property type="entry name" value="TCRTETA"/>
</dbReference>
<dbReference type="InterPro" id="IPR020846">
    <property type="entry name" value="MFS_dom"/>
</dbReference>
<feature type="domain" description="Major facilitator superfamily (MFS) profile" evidence="7">
    <location>
        <begin position="16"/>
        <end position="394"/>
    </location>
</feature>
<evidence type="ECO:0000256" key="1">
    <source>
        <dbReference type="ARBA" id="ARBA00004651"/>
    </source>
</evidence>
<dbReference type="SUPFAM" id="SSF103473">
    <property type="entry name" value="MFS general substrate transporter"/>
    <property type="match status" value="1"/>
</dbReference>
<feature type="transmembrane region" description="Helical" evidence="6">
    <location>
        <begin position="140"/>
        <end position="165"/>
    </location>
</feature>
<evidence type="ECO:0000259" key="7">
    <source>
        <dbReference type="PROSITE" id="PS50850"/>
    </source>
</evidence>
<evidence type="ECO:0000256" key="6">
    <source>
        <dbReference type="SAM" id="Phobius"/>
    </source>
</evidence>
<feature type="transmembrane region" description="Helical" evidence="6">
    <location>
        <begin position="107"/>
        <end position="128"/>
    </location>
</feature>
<comment type="subcellular location">
    <subcellularLocation>
        <location evidence="1">Cell membrane</location>
        <topology evidence="1">Multi-pass membrane protein</topology>
    </subcellularLocation>
</comment>
<dbReference type="InterPro" id="IPR050189">
    <property type="entry name" value="MFS_Efflux_Transporters"/>
</dbReference>
<keyword evidence="3 6" id="KW-0812">Transmembrane</keyword>
<evidence type="ECO:0000256" key="5">
    <source>
        <dbReference type="ARBA" id="ARBA00023136"/>
    </source>
</evidence>
<feature type="transmembrane region" description="Helical" evidence="6">
    <location>
        <begin position="277"/>
        <end position="297"/>
    </location>
</feature>
<dbReference type="InterPro" id="IPR011701">
    <property type="entry name" value="MFS"/>
</dbReference>
<dbReference type="EMBL" id="FOZK01000002">
    <property type="protein sequence ID" value="SFR97690.1"/>
    <property type="molecule type" value="Genomic_DNA"/>
</dbReference>
<feature type="transmembrane region" description="Helical" evidence="6">
    <location>
        <begin position="372"/>
        <end position="390"/>
    </location>
</feature>
<evidence type="ECO:0000313" key="9">
    <source>
        <dbReference type="Proteomes" id="UP000199062"/>
    </source>
</evidence>
<dbReference type="Proteomes" id="UP000199062">
    <property type="component" value="Unassembled WGS sequence"/>
</dbReference>
<dbReference type="GO" id="GO:0005886">
    <property type="term" value="C:plasma membrane"/>
    <property type="evidence" value="ECO:0007669"/>
    <property type="project" value="UniProtKB-SubCell"/>
</dbReference>
<accession>A0A1I6L388</accession>
<feature type="transmembrane region" description="Helical" evidence="6">
    <location>
        <begin position="171"/>
        <end position="188"/>
    </location>
</feature>
<feature type="transmembrane region" description="Helical" evidence="6">
    <location>
        <begin position="303"/>
        <end position="326"/>
    </location>
</feature>
<dbReference type="InterPro" id="IPR001958">
    <property type="entry name" value="Tet-R_TetA/multi-R_MdtG-like"/>
</dbReference>
<dbReference type="PROSITE" id="PS00216">
    <property type="entry name" value="SUGAR_TRANSPORT_1"/>
    <property type="match status" value="1"/>
</dbReference>
<name>A0A1I6L388_9EURY</name>
<keyword evidence="2" id="KW-1003">Cell membrane</keyword>
<dbReference type="Pfam" id="PF07690">
    <property type="entry name" value="MFS_1"/>
    <property type="match status" value="1"/>
</dbReference>
<dbReference type="AlphaFoldDB" id="A0A1I6L388"/>